<dbReference type="InterPro" id="IPR036259">
    <property type="entry name" value="MFS_trans_sf"/>
</dbReference>
<accession>A0A9D1V4N7</accession>
<organism evidence="2 3">
    <name type="scientific">Candidatus Allofournierella pullicola</name>
    <dbReference type="NCBI Taxonomy" id="2838596"/>
    <lineage>
        <taxon>Bacteria</taxon>
        <taxon>Bacillati</taxon>
        <taxon>Bacillota</taxon>
        <taxon>Clostridia</taxon>
        <taxon>Eubacteriales</taxon>
        <taxon>Oscillospiraceae</taxon>
        <taxon>Allofournierella</taxon>
    </lineage>
</organism>
<feature type="transmembrane region" description="Helical" evidence="1">
    <location>
        <begin position="281"/>
        <end position="301"/>
    </location>
</feature>
<feature type="transmembrane region" description="Helical" evidence="1">
    <location>
        <begin position="252"/>
        <end position="272"/>
    </location>
</feature>
<evidence type="ECO:0000313" key="2">
    <source>
        <dbReference type="EMBL" id="HIX06007.1"/>
    </source>
</evidence>
<protein>
    <submittedName>
        <fullName evidence="2">MFS transporter</fullName>
    </submittedName>
</protein>
<keyword evidence="1" id="KW-1133">Transmembrane helix</keyword>
<feature type="transmembrane region" description="Helical" evidence="1">
    <location>
        <begin position="46"/>
        <end position="63"/>
    </location>
</feature>
<feature type="transmembrane region" description="Helical" evidence="1">
    <location>
        <begin position="216"/>
        <end position="240"/>
    </location>
</feature>
<comment type="caution">
    <text evidence="2">The sequence shown here is derived from an EMBL/GenBank/DDBJ whole genome shotgun (WGS) entry which is preliminary data.</text>
</comment>
<name>A0A9D1V4N7_9FIRM</name>
<evidence type="ECO:0000256" key="1">
    <source>
        <dbReference type="SAM" id="Phobius"/>
    </source>
</evidence>
<feature type="transmembrane region" description="Helical" evidence="1">
    <location>
        <begin position="336"/>
        <end position="355"/>
    </location>
</feature>
<feature type="transmembrane region" description="Helical" evidence="1">
    <location>
        <begin position="140"/>
        <end position="159"/>
    </location>
</feature>
<dbReference type="AlphaFoldDB" id="A0A9D1V4N7"/>
<sequence length="406" mass="44660">MRQTHAKLSLFLLICSTGVIYQLPYIKNIFYLPLMEAFSLSHLEMGVLSSAYSLFSLFSYCLGLRLPGGYARNTLLSMAFLSTGVLGLCMACARTFSALLVLFALLGISTILPYFMASLNMEQFLRRELLPAAPLQSASCIRAVVSLFLGVLCVGAFLLQSPFGTALPSVFFIYAVSCLFFGALLRAFLPRGCPAESERTAGFSSNFSFLIKKPAFWHWSLMIGCAFSSYILTGILPAILVFQYDFSTGESLLLGLLRYGLAAVSGYAAVFLHQRKTSPVFLLRLGFLGTFAGFALLALPFPFTQTGVLVTVVFSVLCLSIYGQREFYYLLHDSDFFSPVPLTFVIGGISIFCYIPEIVFNPLLGFLLDRGDYTLIFVAGMLFSALGLLLLLLRAGRSREASRSDR</sequence>
<keyword evidence="1" id="KW-0472">Membrane</keyword>
<feature type="transmembrane region" description="Helical" evidence="1">
    <location>
        <begin position="307"/>
        <end position="324"/>
    </location>
</feature>
<feature type="transmembrane region" description="Helical" evidence="1">
    <location>
        <begin position="99"/>
        <end position="119"/>
    </location>
</feature>
<reference evidence="2" key="2">
    <citation type="submission" date="2021-04" db="EMBL/GenBank/DDBJ databases">
        <authorList>
            <person name="Gilroy R."/>
        </authorList>
    </citation>
    <scope>NUCLEOTIDE SEQUENCE</scope>
    <source>
        <strain evidence="2">2239</strain>
    </source>
</reference>
<dbReference type="SUPFAM" id="SSF103473">
    <property type="entry name" value="MFS general substrate transporter"/>
    <property type="match status" value="1"/>
</dbReference>
<feature type="transmembrane region" description="Helical" evidence="1">
    <location>
        <begin position="75"/>
        <end position="93"/>
    </location>
</feature>
<reference evidence="2" key="1">
    <citation type="journal article" date="2021" name="PeerJ">
        <title>Extensive microbial diversity within the chicken gut microbiome revealed by metagenomics and culture.</title>
        <authorList>
            <person name="Gilroy R."/>
            <person name="Ravi A."/>
            <person name="Getino M."/>
            <person name="Pursley I."/>
            <person name="Horton D.L."/>
            <person name="Alikhan N.F."/>
            <person name="Baker D."/>
            <person name="Gharbi K."/>
            <person name="Hall N."/>
            <person name="Watson M."/>
            <person name="Adriaenssens E.M."/>
            <person name="Foster-Nyarko E."/>
            <person name="Jarju S."/>
            <person name="Secka A."/>
            <person name="Antonio M."/>
            <person name="Oren A."/>
            <person name="Chaudhuri R.R."/>
            <person name="La Ragione R."/>
            <person name="Hildebrand F."/>
            <person name="Pallen M.J."/>
        </authorList>
    </citation>
    <scope>NUCLEOTIDE SEQUENCE</scope>
    <source>
        <strain evidence="2">2239</strain>
    </source>
</reference>
<feature type="transmembrane region" description="Helical" evidence="1">
    <location>
        <begin position="375"/>
        <end position="393"/>
    </location>
</feature>
<gene>
    <name evidence="2" type="ORF">H9865_07905</name>
</gene>
<dbReference type="EMBL" id="DXFW01000022">
    <property type="protein sequence ID" value="HIX06007.1"/>
    <property type="molecule type" value="Genomic_DNA"/>
</dbReference>
<dbReference type="Proteomes" id="UP000824193">
    <property type="component" value="Unassembled WGS sequence"/>
</dbReference>
<proteinExistence type="predicted"/>
<feature type="transmembrane region" description="Helical" evidence="1">
    <location>
        <begin position="171"/>
        <end position="189"/>
    </location>
</feature>
<dbReference type="Gene3D" id="1.20.1250.20">
    <property type="entry name" value="MFS general substrate transporter like domains"/>
    <property type="match status" value="1"/>
</dbReference>
<evidence type="ECO:0000313" key="3">
    <source>
        <dbReference type="Proteomes" id="UP000824193"/>
    </source>
</evidence>
<keyword evidence="1" id="KW-0812">Transmembrane</keyword>